<keyword evidence="13" id="KW-1185">Reference proteome</keyword>
<dbReference type="EMBL" id="OU963871">
    <property type="protein sequence ID" value="CAH0382949.1"/>
    <property type="molecule type" value="Genomic_DNA"/>
</dbReference>
<dbReference type="GO" id="GO:0050906">
    <property type="term" value="P:detection of stimulus involved in sensory perception"/>
    <property type="evidence" value="ECO:0007669"/>
    <property type="project" value="UniProtKB-ARBA"/>
</dbReference>
<dbReference type="PANTHER" id="PTHR42643:SF38">
    <property type="entry name" value="IONOTROPIC RECEPTOR 100A"/>
    <property type="match status" value="1"/>
</dbReference>
<evidence type="ECO:0000256" key="9">
    <source>
        <dbReference type="SAM" id="Phobius"/>
    </source>
</evidence>
<protein>
    <recommendedName>
        <fullName evidence="11">Ionotropic glutamate receptor C-terminal domain-containing protein</fullName>
    </recommendedName>
</protein>
<evidence type="ECO:0000313" key="13">
    <source>
        <dbReference type="Proteomes" id="UP001152759"/>
    </source>
</evidence>
<dbReference type="Pfam" id="PF00060">
    <property type="entry name" value="Lig_chan"/>
    <property type="match status" value="1"/>
</dbReference>
<evidence type="ECO:0000256" key="2">
    <source>
        <dbReference type="ARBA" id="ARBA00008685"/>
    </source>
</evidence>
<name>A0A9P0EX72_BEMTA</name>
<dbReference type="InterPro" id="IPR052192">
    <property type="entry name" value="Insect_Ionotropic_Sensory_Rcpt"/>
</dbReference>
<evidence type="ECO:0000256" key="10">
    <source>
        <dbReference type="SAM" id="SignalP"/>
    </source>
</evidence>
<accession>A0A9P0EX72</accession>
<feature type="chain" id="PRO_5040252666" description="Ionotropic glutamate receptor C-terminal domain-containing protein" evidence="10">
    <location>
        <begin position="25"/>
        <end position="773"/>
    </location>
</feature>
<keyword evidence="10" id="KW-0732">Signal</keyword>
<evidence type="ECO:0000256" key="7">
    <source>
        <dbReference type="ARBA" id="ARBA00023170"/>
    </source>
</evidence>
<keyword evidence="3" id="KW-1003">Cell membrane</keyword>
<dbReference type="GO" id="GO:0005886">
    <property type="term" value="C:plasma membrane"/>
    <property type="evidence" value="ECO:0007669"/>
    <property type="project" value="UniProtKB-SubCell"/>
</dbReference>
<feature type="transmembrane region" description="Helical" evidence="9">
    <location>
        <begin position="463"/>
        <end position="482"/>
    </location>
</feature>
<evidence type="ECO:0000256" key="8">
    <source>
        <dbReference type="ARBA" id="ARBA00023180"/>
    </source>
</evidence>
<keyword evidence="8" id="KW-0325">Glycoprotein</keyword>
<dbReference type="Gene3D" id="1.10.287.70">
    <property type="match status" value="1"/>
</dbReference>
<dbReference type="Proteomes" id="UP001152759">
    <property type="component" value="Chromosome 10"/>
</dbReference>
<feature type="signal peptide" evidence="10">
    <location>
        <begin position="1"/>
        <end position="24"/>
    </location>
</feature>
<evidence type="ECO:0000256" key="6">
    <source>
        <dbReference type="ARBA" id="ARBA00023136"/>
    </source>
</evidence>
<keyword evidence="7" id="KW-0675">Receptor</keyword>
<dbReference type="AlphaFoldDB" id="A0A9P0EX72"/>
<feature type="transmembrane region" description="Helical" evidence="9">
    <location>
        <begin position="494"/>
        <end position="514"/>
    </location>
</feature>
<feature type="domain" description="Ionotropic glutamate receptor C-terminal" evidence="11">
    <location>
        <begin position="423"/>
        <end position="736"/>
    </location>
</feature>
<gene>
    <name evidence="12" type="ORF">BEMITA_LOCUS2438</name>
</gene>
<keyword evidence="5 9" id="KW-1133">Transmembrane helix</keyword>
<organism evidence="12 13">
    <name type="scientific">Bemisia tabaci</name>
    <name type="common">Sweetpotato whitefly</name>
    <name type="synonym">Aleurodes tabaci</name>
    <dbReference type="NCBI Taxonomy" id="7038"/>
    <lineage>
        <taxon>Eukaryota</taxon>
        <taxon>Metazoa</taxon>
        <taxon>Ecdysozoa</taxon>
        <taxon>Arthropoda</taxon>
        <taxon>Hexapoda</taxon>
        <taxon>Insecta</taxon>
        <taxon>Pterygota</taxon>
        <taxon>Neoptera</taxon>
        <taxon>Paraneoptera</taxon>
        <taxon>Hemiptera</taxon>
        <taxon>Sternorrhyncha</taxon>
        <taxon>Aleyrodoidea</taxon>
        <taxon>Aleyrodidae</taxon>
        <taxon>Aleyrodinae</taxon>
        <taxon>Bemisia</taxon>
    </lineage>
</organism>
<comment type="subcellular location">
    <subcellularLocation>
        <location evidence="1">Cell membrane</location>
        <topology evidence="1">Multi-pass membrane protein</topology>
    </subcellularLocation>
</comment>
<sequence length="773" mass="88742">MRSFNLFLPTLLNCFVLGPKPGISHQLPMTEDQVTVSSLAFKVCQNTIVNTSSQALFYVLDFQSDVSMTPLIEHLHENNIQTIQLNKLSEFEAIDEKQMMNMILFFDDIDELISFVLESSTHEIRGTYVENRMFNGSKSEHSRSGNKSSQKRMLYCVDFDGDSESTIFEKEKSCDFKLHVTTDELLQSSILSEHVFNATRGLYTHSVWNSKNNIIFMLKRATANLSLITGSQRIPMNIQKSKTMGRANVSNDLTVYFQFFWRFFRGYKVVVCSAALCTRYEPFAEKISHYTGAVGEAYFDFNWSNMCRKTIAFDVGGYLNGIGLEWNSLTFAYSILLHNTIEYLGIAVNGTVENKEGFTKENNYEMGQKYPIDLFLTAGGAALAQYDSNVEYTISVENCVVSIFTPHSALIPQGIVIFKGFSKTVWMFVLGTFTLFVVVQHLFQFSQQEWFRRFYSEAQIDYFAGMSSTLTIFSYFMCGGPPCLQLGRLLTGKILFLIFSFSALVISTVFLSNMTTLLTDRVRYPEIDSLEDLMESDLFIQTGHEEIIYMTNEDKYKGLRDNVIHSYAFYLDLLDEWVSENIDLYLHYMNVSAPESSFSLTPERRKYIGMFMRNLKAIDAADAILALEPSVLFSHRSVQMRSWFRGKEPVELHLSKEYLAKFPFLFPILKNSFLFDRFNKMLFQLFESGHVSVIFKDVMTEEFCGTTPSELPESEPLRPYSLNDLQAAFIFLGVGLFCSCIVFIAELSNDLFRNSLSSVHLRRFRVNVFEKKK</sequence>
<dbReference type="PANTHER" id="PTHR42643">
    <property type="entry name" value="IONOTROPIC RECEPTOR 20A-RELATED"/>
    <property type="match status" value="1"/>
</dbReference>
<evidence type="ECO:0000256" key="3">
    <source>
        <dbReference type="ARBA" id="ARBA00022475"/>
    </source>
</evidence>
<reference evidence="12" key="1">
    <citation type="submission" date="2021-12" db="EMBL/GenBank/DDBJ databases">
        <authorList>
            <person name="King R."/>
        </authorList>
    </citation>
    <scope>NUCLEOTIDE SEQUENCE</scope>
</reference>
<dbReference type="InterPro" id="IPR001320">
    <property type="entry name" value="Iontro_rcpt_C"/>
</dbReference>
<feature type="transmembrane region" description="Helical" evidence="9">
    <location>
        <begin position="727"/>
        <end position="745"/>
    </location>
</feature>
<feature type="transmembrane region" description="Helical" evidence="9">
    <location>
        <begin position="425"/>
        <end position="443"/>
    </location>
</feature>
<dbReference type="GO" id="GO:0015276">
    <property type="term" value="F:ligand-gated monoatomic ion channel activity"/>
    <property type="evidence" value="ECO:0007669"/>
    <property type="project" value="InterPro"/>
</dbReference>
<evidence type="ECO:0000256" key="4">
    <source>
        <dbReference type="ARBA" id="ARBA00022692"/>
    </source>
</evidence>
<comment type="similarity">
    <text evidence="2">Belongs to the glutamate-gated ion channel (TC 1.A.10.1) family.</text>
</comment>
<evidence type="ECO:0000259" key="11">
    <source>
        <dbReference type="Pfam" id="PF00060"/>
    </source>
</evidence>
<keyword evidence="6 9" id="KW-0472">Membrane</keyword>
<evidence type="ECO:0000313" key="12">
    <source>
        <dbReference type="EMBL" id="CAH0382949.1"/>
    </source>
</evidence>
<evidence type="ECO:0000256" key="1">
    <source>
        <dbReference type="ARBA" id="ARBA00004651"/>
    </source>
</evidence>
<keyword evidence="4 9" id="KW-0812">Transmembrane</keyword>
<evidence type="ECO:0000256" key="5">
    <source>
        <dbReference type="ARBA" id="ARBA00022989"/>
    </source>
</evidence>
<proteinExistence type="inferred from homology"/>